<dbReference type="Gene3D" id="1.10.10.10">
    <property type="entry name" value="Winged helix-like DNA-binding domain superfamily/Winged helix DNA-binding domain"/>
    <property type="match status" value="1"/>
</dbReference>
<dbReference type="EMBL" id="CP002101">
    <property type="protein sequence ID" value="AEH60666.1"/>
    <property type="molecule type" value="Genomic_DNA"/>
</dbReference>
<dbReference type="SUPFAM" id="SSF46785">
    <property type="entry name" value="Winged helix' DNA-binding domain"/>
    <property type="match status" value="1"/>
</dbReference>
<organism evidence="2 3">
    <name type="scientific">Methanosalsum zhilinae (strain DSM 4017 / NBRC 107636 / OCM 62 / WeN5)</name>
    <name type="common">Methanohalophilus zhilinae</name>
    <dbReference type="NCBI Taxonomy" id="679901"/>
    <lineage>
        <taxon>Archaea</taxon>
        <taxon>Methanobacteriati</taxon>
        <taxon>Methanobacteriota</taxon>
        <taxon>Stenosarchaea group</taxon>
        <taxon>Methanomicrobia</taxon>
        <taxon>Methanosarcinales</taxon>
        <taxon>Methanosarcinaceae</taxon>
        <taxon>Methanosalsum</taxon>
    </lineage>
</organism>
<dbReference type="RefSeq" id="WP_013898105.1">
    <property type="nucleotide sequence ID" value="NC_015676.1"/>
</dbReference>
<dbReference type="InterPro" id="IPR036388">
    <property type="entry name" value="WH-like_DNA-bd_sf"/>
</dbReference>
<feature type="domain" description="B-block binding subunit of TFIIIC" evidence="1">
    <location>
        <begin position="12"/>
        <end position="62"/>
    </location>
</feature>
<dbReference type="Proteomes" id="UP000006622">
    <property type="component" value="Chromosome"/>
</dbReference>
<dbReference type="KEGG" id="mzh:Mzhil_0804"/>
<evidence type="ECO:0000313" key="3">
    <source>
        <dbReference type="Proteomes" id="UP000006622"/>
    </source>
</evidence>
<dbReference type="HOGENOM" id="CLU_142666_1_0_2"/>
<dbReference type="InterPro" id="IPR036390">
    <property type="entry name" value="WH_DNA-bd_sf"/>
</dbReference>
<dbReference type="STRING" id="679901.Mzhil_0804"/>
<reference evidence="2" key="1">
    <citation type="submission" date="2010-07" db="EMBL/GenBank/DDBJ databases">
        <title>The complete genome of Methanosalsum zhilinae DSM 4017.</title>
        <authorList>
            <consortium name="US DOE Joint Genome Institute (JGI-PGF)"/>
            <person name="Lucas S."/>
            <person name="Copeland A."/>
            <person name="Lapidus A."/>
            <person name="Glavina del Rio T."/>
            <person name="Dalin E."/>
            <person name="Tice H."/>
            <person name="Bruce D."/>
            <person name="Goodwin L."/>
            <person name="Pitluck S."/>
            <person name="Kyrpides N."/>
            <person name="Mavromatis K."/>
            <person name="Ovchinnikova G."/>
            <person name="Daligault H."/>
            <person name="Detter J.C."/>
            <person name="Han C."/>
            <person name="Tapia R."/>
            <person name="Larimer F."/>
            <person name="Land M."/>
            <person name="Hauser L."/>
            <person name="Markowitz V."/>
            <person name="Cheng J.-F."/>
            <person name="Hugenholtz P."/>
            <person name="Woyke T."/>
            <person name="Wu D."/>
            <person name="Spring S."/>
            <person name="Schueler E."/>
            <person name="Brambilla E."/>
            <person name="Klenk H.-P."/>
            <person name="Eisen J.A."/>
        </authorList>
    </citation>
    <scope>NUCLEOTIDE SEQUENCE</scope>
    <source>
        <strain evidence="2">DSM 4017</strain>
    </source>
</reference>
<dbReference type="GeneID" id="10822420"/>
<dbReference type="InterPro" id="IPR007309">
    <property type="entry name" value="TFIIIC_Bblock-bd"/>
</dbReference>
<keyword evidence="3" id="KW-1185">Reference proteome</keyword>
<accession>F7XKW8</accession>
<proteinExistence type="predicted"/>
<evidence type="ECO:0000313" key="2">
    <source>
        <dbReference type="EMBL" id="AEH60666.1"/>
    </source>
</evidence>
<dbReference type="Pfam" id="PF04182">
    <property type="entry name" value="B-block_TFIIIC"/>
    <property type="match status" value="1"/>
</dbReference>
<protein>
    <recommendedName>
        <fullName evidence="1">B-block binding subunit of TFIIIC domain-containing protein</fullName>
    </recommendedName>
</protein>
<sequence length="115" mass="12947">MDAEEIALNIIRKHREGIFQNKLWKEMDIDSRKCSRIVAKLLEEDLITRESGVSNGSRTYLLKASDESKPSCDLLLAVDEFSPCAGCRDACHPETCLKLTEWISSIIKNEGDSES</sequence>
<gene>
    <name evidence="2" type="ordered locus">Mzhil_0804</name>
</gene>
<evidence type="ECO:0000259" key="1">
    <source>
        <dbReference type="Pfam" id="PF04182"/>
    </source>
</evidence>
<dbReference type="AlphaFoldDB" id="F7XKW8"/>
<dbReference type="OrthoDB" id="31046at2157"/>
<name>F7XKW8_METZD</name>